<keyword evidence="3" id="KW-1185">Reference proteome</keyword>
<name>A0A392PUU4_9FABA</name>
<dbReference type="Proteomes" id="UP000265520">
    <property type="component" value="Unassembled WGS sequence"/>
</dbReference>
<reference evidence="2 3" key="1">
    <citation type="journal article" date="2018" name="Front. Plant Sci.">
        <title>Red Clover (Trifolium pratense) and Zigzag Clover (T. medium) - A Picture of Genomic Similarities and Differences.</title>
        <authorList>
            <person name="Dluhosova J."/>
            <person name="Istvanek J."/>
            <person name="Nedelnik J."/>
            <person name="Repkova J."/>
        </authorList>
    </citation>
    <scope>NUCLEOTIDE SEQUENCE [LARGE SCALE GENOMIC DNA]</scope>
    <source>
        <strain evidence="3">cv. 10/8</strain>
        <tissue evidence="2">Leaf</tissue>
    </source>
</reference>
<evidence type="ECO:0000313" key="3">
    <source>
        <dbReference type="Proteomes" id="UP000265520"/>
    </source>
</evidence>
<dbReference type="PANTHER" id="PTHR38371:SF1">
    <property type="entry name" value="RHO GTPASE-ACTIVATING PROTEIN"/>
    <property type="match status" value="1"/>
</dbReference>
<accession>A0A392PUU4</accession>
<evidence type="ECO:0000256" key="1">
    <source>
        <dbReference type="SAM" id="MobiDB-lite"/>
    </source>
</evidence>
<sequence length="55" mass="6323">MVEIKDLKHLLVYVSKNGQELTGRNAYRHYRKESGSGFKKSKKKTSAKKANAKRN</sequence>
<protein>
    <submittedName>
        <fullName evidence="2">Uncharacterized protein</fullName>
    </submittedName>
</protein>
<feature type="region of interest" description="Disordered" evidence="1">
    <location>
        <begin position="24"/>
        <end position="55"/>
    </location>
</feature>
<proteinExistence type="predicted"/>
<dbReference type="AlphaFoldDB" id="A0A392PUU4"/>
<dbReference type="EMBL" id="LXQA010096453">
    <property type="protein sequence ID" value="MCI15437.1"/>
    <property type="molecule type" value="Genomic_DNA"/>
</dbReference>
<evidence type="ECO:0000313" key="2">
    <source>
        <dbReference type="EMBL" id="MCI15437.1"/>
    </source>
</evidence>
<organism evidence="2 3">
    <name type="scientific">Trifolium medium</name>
    <dbReference type="NCBI Taxonomy" id="97028"/>
    <lineage>
        <taxon>Eukaryota</taxon>
        <taxon>Viridiplantae</taxon>
        <taxon>Streptophyta</taxon>
        <taxon>Embryophyta</taxon>
        <taxon>Tracheophyta</taxon>
        <taxon>Spermatophyta</taxon>
        <taxon>Magnoliopsida</taxon>
        <taxon>eudicotyledons</taxon>
        <taxon>Gunneridae</taxon>
        <taxon>Pentapetalae</taxon>
        <taxon>rosids</taxon>
        <taxon>fabids</taxon>
        <taxon>Fabales</taxon>
        <taxon>Fabaceae</taxon>
        <taxon>Papilionoideae</taxon>
        <taxon>50 kb inversion clade</taxon>
        <taxon>NPAAA clade</taxon>
        <taxon>Hologalegina</taxon>
        <taxon>IRL clade</taxon>
        <taxon>Trifolieae</taxon>
        <taxon>Trifolium</taxon>
    </lineage>
</organism>
<comment type="caution">
    <text evidence="2">The sequence shown here is derived from an EMBL/GenBank/DDBJ whole genome shotgun (WGS) entry which is preliminary data.</text>
</comment>
<dbReference type="PANTHER" id="PTHR38371">
    <property type="entry name" value="RHO GTPASE-ACTIVATING PROTEIN"/>
    <property type="match status" value="1"/>
</dbReference>
<feature type="compositionally biased region" description="Basic residues" evidence="1">
    <location>
        <begin position="39"/>
        <end position="55"/>
    </location>
</feature>